<keyword evidence="2 7" id="KW-0812">Transmembrane</keyword>
<dbReference type="Pfam" id="PF09335">
    <property type="entry name" value="VTT_dom"/>
    <property type="match status" value="1"/>
</dbReference>
<accession>A0A166BWY3</accession>
<evidence type="ECO:0000256" key="1">
    <source>
        <dbReference type="ARBA" id="ARBA00004141"/>
    </source>
</evidence>
<evidence type="ECO:0000259" key="8">
    <source>
        <dbReference type="Pfam" id="PF09335"/>
    </source>
</evidence>
<keyword evidence="3" id="KW-0732">Signal</keyword>
<feature type="compositionally biased region" description="Basic and acidic residues" evidence="6">
    <location>
        <begin position="276"/>
        <end position="286"/>
    </location>
</feature>
<dbReference type="AlphaFoldDB" id="A0A166BWY3"/>
<dbReference type="STRING" id="1314776.A0A166BWY3"/>
<feature type="transmembrane region" description="Helical" evidence="7">
    <location>
        <begin position="101"/>
        <end position="123"/>
    </location>
</feature>
<dbReference type="InterPro" id="IPR032816">
    <property type="entry name" value="VTT_dom"/>
</dbReference>
<dbReference type="EMBL" id="KV428098">
    <property type="protein sequence ID" value="KZT36836.1"/>
    <property type="molecule type" value="Genomic_DNA"/>
</dbReference>
<evidence type="ECO:0000256" key="4">
    <source>
        <dbReference type="ARBA" id="ARBA00022989"/>
    </source>
</evidence>
<dbReference type="InterPro" id="IPR045014">
    <property type="entry name" value="TM41A/B"/>
</dbReference>
<evidence type="ECO:0000313" key="9">
    <source>
        <dbReference type="EMBL" id="KZT36836.1"/>
    </source>
</evidence>
<evidence type="ECO:0000256" key="7">
    <source>
        <dbReference type="SAM" id="Phobius"/>
    </source>
</evidence>
<evidence type="ECO:0000256" key="5">
    <source>
        <dbReference type="ARBA" id="ARBA00023136"/>
    </source>
</evidence>
<dbReference type="GO" id="GO:0016020">
    <property type="term" value="C:membrane"/>
    <property type="evidence" value="ECO:0007669"/>
    <property type="project" value="UniProtKB-SubCell"/>
</dbReference>
<dbReference type="Proteomes" id="UP000076798">
    <property type="component" value="Unassembled WGS sequence"/>
</dbReference>
<dbReference type="OrthoDB" id="3364966at2759"/>
<dbReference type="PANTHER" id="PTHR43220">
    <property type="match status" value="1"/>
</dbReference>
<proteinExistence type="predicted"/>
<keyword evidence="4 7" id="KW-1133">Transmembrane helix</keyword>
<evidence type="ECO:0000256" key="3">
    <source>
        <dbReference type="ARBA" id="ARBA00022729"/>
    </source>
</evidence>
<protein>
    <recommendedName>
        <fullName evidence="8">VTT domain-containing protein</fullName>
    </recommendedName>
</protein>
<feature type="domain" description="VTT" evidence="8">
    <location>
        <begin position="97"/>
        <end position="214"/>
    </location>
</feature>
<sequence length="317" mass="33448">MSLAQNGEASSPSSPPSTSSAITISVLIPIILFPLSTLLLIPALVSLPTPQHLPTSLQDLAALAAALHAYAQSGPLPYLHLLAVLSLLTLWKHAWSIPGAVLLNILAGSLLGSLPATLLFTLLTTCGSLLSSLLAAPLSPILSSFSPRAISLTKSVVAHDPAWMRLAVLRLVGVVPWSGLNIACGLCSVPLFDCALGAFIGTLPWTAVTCQLGDLLQTITVSGDETVTLNSLLRSPDVVTKLVLLTALSLAPMLAKEALKGYIAADTENTESGESETEKEKVDRGRTKASIVHRLRTSLSRGRHGLLREKEEDLERQ</sequence>
<keyword evidence="5 7" id="KW-0472">Membrane</keyword>
<keyword evidence="10" id="KW-1185">Reference proteome</keyword>
<reference evidence="9 10" key="1">
    <citation type="journal article" date="2016" name="Mol. Biol. Evol.">
        <title>Comparative Genomics of Early-Diverging Mushroom-Forming Fungi Provides Insights into the Origins of Lignocellulose Decay Capabilities.</title>
        <authorList>
            <person name="Nagy L.G."/>
            <person name="Riley R."/>
            <person name="Tritt A."/>
            <person name="Adam C."/>
            <person name="Daum C."/>
            <person name="Floudas D."/>
            <person name="Sun H."/>
            <person name="Yadav J.S."/>
            <person name="Pangilinan J."/>
            <person name="Larsson K.H."/>
            <person name="Matsuura K."/>
            <person name="Barry K."/>
            <person name="Labutti K."/>
            <person name="Kuo R."/>
            <person name="Ohm R.A."/>
            <person name="Bhattacharya S.S."/>
            <person name="Shirouzu T."/>
            <person name="Yoshinaga Y."/>
            <person name="Martin F.M."/>
            <person name="Grigoriev I.V."/>
            <person name="Hibbett D.S."/>
        </authorList>
    </citation>
    <scope>NUCLEOTIDE SEQUENCE [LARGE SCALE GENOMIC DNA]</scope>
    <source>
        <strain evidence="9 10">HHB10207 ss-3</strain>
    </source>
</reference>
<gene>
    <name evidence="9" type="ORF">SISSUDRAFT_1063358</name>
</gene>
<feature type="region of interest" description="Disordered" evidence="6">
    <location>
        <begin position="267"/>
        <end position="290"/>
    </location>
</feature>
<evidence type="ECO:0000256" key="2">
    <source>
        <dbReference type="ARBA" id="ARBA00022692"/>
    </source>
</evidence>
<evidence type="ECO:0000256" key="6">
    <source>
        <dbReference type="SAM" id="MobiDB-lite"/>
    </source>
</evidence>
<organism evidence="9 10">
    <name type="scientific">Sistotremastrum suecicum HHB10207 ss-3</name>
    <dbReference type="NCBI Taxonomy" id="1314776"/>
    <lineage>
        <taxon>Eukaryota</taxon>
        <taxon>Fungi</taxon>
        <taxon>Dikarya</taxon>
        <taxon>Basidiomycota</taxon>
        <taxon>Agaricomycotina</taxon>
        <taxon>Agaricomycetes</taxon>
        <taxon>Sistotremastrales</taxon>
        <taxon>Sistotremastraceae</taxon>
        <taxon>Sistotremastrum</taxon>
    </lineage>
</organism>
<feature type="transmembrane region" description="Helical" evidence="7">
    <location>
        <begin position="77"/>
        <end position="94"/>
    </location>
</feature>
<comment type="subcellular location">
    <subcellularLocation>
        <location evidence="1">Membrane</location>
        <topology evidence="1">Multi-pass membrane protein</topology>
    </subcellularLocation>
</comment>
<name>A0A166BWY3_9AGAM</name>
<feature type="transmembrane region" description="Helical" evidence="7">
    <location>
        <begin position="20"/>
        <end position="41"/>
    </location>
</feature>
<evidence type="ECO:0000313" key="10">
    <source>
        <dbReference type="Proteomes" id="UP000076798"/>
    </source>
</evidence>
<dbReference type="PANTHER" id="PTHR43220:SF21">
    <property type="entry name" value="TRANSMEMBRANE PROTEIN 41A"/>
    <property type="match status" value="1"/>
</dbReference>